<reference evidence="3 4" key="1">
    <citation type="journal article" date="2023" name="Plant Dis.">
        <title>First Report of Diplodia intermedia Causing Canker and Dieback Diseases on Apple Trees in Canada.</title>
        <authorList>
            <person name="Ellouze W."/>
            <person name="Ilyukhin E."/>
            <person name="Sulman M."/>
            <person name="Ali S."/>
        </authorList>
    </citation>
    <scope>NUCLEOTIDE SEQUENCE [LARGE SCALE GENOMIC DNA]</scope>
    <source>
        <strain evidence="3 4">M45-28</strain>
    </source>
</reference>
<dbReference type="PANTHER" id="PTHR47751">
    <property type="entry name" value="SUPERFAMILY HYDROLASE, PUTATIVE (AFU_ORTHOLOGUE AFUA_2G16580)-RELATED"/>
    <property type="match status" value="1"/>
</dbReference>
<gene>
    <name evidence="3" type="ORF">SLS58_005330</name>
</gene>
<dbReference type="InterPro" id="IPR051411">
    <property type="entry name" value="Polyketide_trans_af380"/>
</dbReference>
<comment type="caution">
    <text evidence="3">The sequence shown here is derived from an EMBL/GenBank/DDBJ whole genome shotgun (WGS) entry which is preliminary data.</text>
</comment>
<protein>
    <recommendedName>
        <fullName evidence="2">AB hydrolase-1 domain-containing protein</fullName>
    </recommendedName>
</protein>
<dbReference type="Pfam" id="PF12697">
    <property type="entry name" value="Abhydrolase_6"/>
    <property type="match status" value="1"/>
</dbReference>
<dbReference type="Gene3D" id="3.40.50.1820">
    <property type="entry name" value="alpha/beta hydrolase"/>
    <property type="match status" value="1"/>
</dbReference>
<sequence length="299" mass="33011">MVHRENIEFRTVDGLVLRGWLYPTPTRSPAVVITPGFNCVKEMFVPDVAEAFQKAGINALVYDPRTLGDSDGLPRNNIDPLDQVSDYSDALSFLCSQPSVDADRLAFWGMSVSATVALCAAALDKRPKVCVALCPMLNFEPPPDRLPAVLAKSMQDRRSQTIGGNEPTYIPLLNAEGRNPAGLGFETGPEELAFMTSAKEHGAPNYENRTTLQTYYNLLRWQPHRITKYLSGTATLMIVPELDKISPPEEQNALFDTFPEPKVSHVAAGKGHLNVLSGEEFEPLMAMQVEWLRKHLDGA</sequence>
<evidence type="ECO:0000256" key="1">
    <source>
        <dbReference type="ARBA" id="ARBA00029464"/>
    </source>
</evidence>
<proteinExistence type="inferred from homology"/>
<evidence type="ECO:0000313" key="4">
    <source>
        <dbReference type="Proteomes" id="UP001521184"/>
    </source>
</evidence>
<dbReference type="Gene3D" id="1.10.10.800">
    <property type="match status" value="1"/>
</dbReference>
<dbReference type="InterPro" id="IPR000073">
    <property type="entry name" value="AB_hydrolase_1"/>
</dbReference>
<dbReference type="EMBL" id="JAKEKT020000032">
    <property type="protein sequence ID" value="KAL1642562.1"/>
    <property type="molecule type" value="Genomic_DNA"/>
</dbReference>
<accession>A0ABR3TQT6</accession>
<dbReference type="SUPFAM" id="SSF53474">
    <property type="entry name" value="alpha/beta-Hydrolases"/>
    <property type="match status" value="1"/>
</dbReference>
<dbReference type="PANTHER" id="PTHR47751:SF2">
    <property type="entry name" value="DLTD N-TERMINAL DOMAIN PROTEIN (AFU_ORTHOLOGUE AFUA_8G00380)-RELATED"/>
    <property type="match status" value="1"/>
</dbReference>
<evidence type="ECO:0000259" key="2">
    <source>
        <dbReference type="Pfam" id="PF12697"/>
    </source>
</evidence>
<evidence type="ECO:0000313" key="3">
    <source>
        <dbReference type="EMBL" id="KAL1642562.1"/>
    </source>
</evidence>
<dbReference type="Proteomes" id="UP001521184">
    <property type="component" value="Unassembled WGS sequence"/>
</dbReference>
<organism evidence="3 4">
    <name type="scientific">Diplodia intermedia</name>
    <dbReference type="NCBI Taxonomy" id="856260"/>
    <lineage>
        <taxon>Eukaryota</taxon>
        <taxon>Fungi</taxon>
        <taxon>Dikarya</taxon>
        <taxon>Ascomycota</taxon>
        <taxon>Pezizomycotina</taxon>
        <taxon>Dothideomycetes</taxon>
        <taxon>Dothideomycetes incertae sedis</taxon>
        <taxon>Botryosphaeriales</taxon>
        <taxon>Botryosphaeriaceae</taxon>
        <taxon>Diplodia</taxon>
    </lineage>
</organism>
<comment type="similarity">
    <text evidence="1">Belongs to the polyketide transferase af380 family.</text>
</comment>
<dbReference type="InterPro" id="IPR029058">
    <property type="entry name" value="AB_hydrolase_fold"/>
</dbReference>
<feature type="domain" description="AB hydrolase-1" evidence="2">
    <location>
        <begin position="31"/>
        <end position="281"/>
    </location>
</feature>
<keyword evidence="4" id="KW-1185">Reference proteome</keyword>
<name>A0ABR3TQT6_9PEZI</name>